<dbReference type="InterPro" id="IPR036236">
    <property type="entry name" value="Znf_C2H2_sf"/>
</dbReference>
<dbReference type="Gene3D" id="3.30.160.60">
    <property type="entry name" value="Classic Zinc Finger"/>
    <property type="match status" value="2"/>
</dbReference>
<evidence type="ECO:0000256" key="5">
    <source>
        <dbReference type="ARBA" id="ARBA00022833"/>
    </source>
</evidence>
<sequence>MIYINFTGRKRKLLCLSKKCLTLRHNPYLKVTPVNVKEAAVIESEATGTFDHLDLQLVCRQSQLQPSVAEVLLSAIEETRIKPKKKRFDFANLAKSAVSRSDDERTDSDEEVDVTTTLPAPSLQSSKKKSYVCRYCSRIFTKSYNLLIHERTHTNERPFTCEQCGKAFRRKDHLRDHRYHTALFYTI</sequence>
<keyword evidence="7" id="KW-0804">Transcription</keyword>
<dbReference type="OrthoDB" id="9451254at2759"/>
<comment type="similarity">
    <text evidence="9">Belongs to the Odd C2H2-type zinc-finger protein family.</text>
</comment>
<evidence type="ECO:0000256" key="10">
    <source>
        <dbReference type="PROSITE-ProRule" id="PRU00042"/>
    </source>
</evidence>
<dbReference type="GO" id="GO:0000977">
    <property type="term" value="F:RNA polymerase II transcription regulatory region sequence-specific DNA binding"/>
    <property type="evidence" value="ECO:0007669"/>
    <property type="project" value="TreeGrafter"/>
</dbReference>
<protein>
    <recommendedName>
        <fullName evidence="11">C2H2-type domain-containing protein</fullName>
    </recommendedName>
</protein>
<comment type="caution">
    <text evidence="12">The sequence shown here is derived from an EMBL/GenBank/DDBJ whole genome shotgun (WGS) entry which is preliminary data.</text>
</comment>
<evidence type="ECO:0000256" key="8">
    <source>
        <dbReference type="ARBA" id="ARBA00023242"/>
    </source>
</evidence>
<feature type="domain" description="C2H2-type" evidence="11">
    <location>
        <begin position="131"/>
        <end position="158"/>
    </location>
</feature>
<keyword evidence="6" id="KW-0805">Transcription regulation</keyword>
<reference evidence="12 13" key="1">
    <citation type="submission" date="2020-08" db="EMBL/GenBank/DDBJ databases">
        <authorList>
            <person name="Hejnol A."/>
        </authorList>
    </citation>
    <scope>NUCLEOTIDE SEQUENCE [LARGE SCALE GENOMIC DNA]</scope>
</reference>
<dbReference type="GO" id="GO:0008270">
    <property type="term" value="F:zinc ion binding"/>
    <property type="evidence" value="ECO:0007669"/>
    <property type="project" value="UniProtKB-KW"/>
</dbReference>
<dbReference type="FunFam" id="3.30.160.60:FF:000311">
    <property type="entry name" value="protein odd-skipped-related 2 isoform X1"/>
    <property type="match status" value="1"/>
</dbReference>
<keyword evidence="4 10" id="KW-0863">Zinc-finger</keyword>
<name>A0A7I8W4M9_9ANNE</name>
<accession>A0A7I8W4M9</accession>
<dbReference type="EMBL" id="CAJFCJ010000019">
    <property type="protein sequence ID" value="CAD5123488.1"/>
    <property type="molecule type" value="Genomic_DNA"/>
</dbReference>
<evidence type="ECO:0000313" key="13">
    <source>
        <dbReference type="Proteomes" id="UP000549394"/>
    </source>
</evidence>
<keyword evidence="2" id="KW-0479">Metal-binding</keyword>
<dbReference type="GO" id="GO:0005634">
    <property type="term" value="C:nucleus"/>
    <property type="evidence" value="ECO:0007669"/>
    <property type="project" value="UniProtKB-SubCell"/>
</dbReference>
<dbReference type="AlphaFoldDB" id="A0A7I8W4M9"/>
<dbReference type="InterPro" id="IPR050717">
    <property type="entry name" value="C2H2-ZF_Transcription_Reg"/>
</dbReference>
<evidence type="ECO:0000256" key="3">
    <source>
        <dbReference type="ARBA" id="ARBA00022737"/>
    </source>
</evidence>
<dbReference type="PROSITE" id="PS00028">
    <property type="entry name" value="ZINC_FINGER_C2H2_1"/>
    <property type="match status" value="1"/>
</dbReference>
<dbReference type="Proteomes" id="UP000549394">
    <property type="component" value="Unassembled WGS sequence"/>
</dbReference>
<evidence type="ECO:0000259" key="11">
    <source>
        <dbReference type="PROSITE" id="PS50157"/>
    </source>
</evidence>
<dbReference type="Pfam" id="PF00096">
    <property type="entry name" value="zf-C2H2"/>
    <property type="match status" value="2"/>
</dbReference>
<dbReference type="InterPro" id="IPR013087">
    <property type="entry name" value="Znf_C2H2_type"/>
</dbReference>
<dbReference type="GO" id="GO:0000981">
    <property type="term" value="F:DNA-binding transcription factor activity, RNA polymerase II-specific"/>
    <property type="evidence" value="ECO:0007669"/>
    <property type="project" value="TreeGrafter"/>
</dbReference>
<dbReference type="SMART" id="SM00355">
    <property type="entry name" value="ZnF_C2H2"/>
    <property type="match status" value="2"/>
</dbReference>
<evidence type="ECO:0000256" key="6">
    <source>
        <dbReference type="ARBA" id="ARBA00023015"/>
    </source>
</evidence>
<proteinExistence type="inferred from homology"/>
<evidence type="ECO:0000256" key="9">
    <source>
        <dbReference type="ARBA" id="ARBA00038339"/>
    </source>
</evidence>
<evidence type="ECO:0000256" key="2">
    <source>
        <dbReference type="ARBA" id="ARBA00022723"/>
    </source>
</evidence>
<evidence type="ECO:0000256" key="4">
    <source>
        <dbReference type="ARBA" id="ARBA00022771"/>
    </source>
</evidence>
<feature type="domain" description="C2H2-type" evidence="11">
    <location>
        <begin position="159"/>
        <end position="178"/>
    </location>
</feature>
<organism evidence="12 13">
    <name type="scientific">Dimorphilus gyrociliatus</name>
    <dbReference type="NCBI Taxonomy" id="2664684"/>
    <lineage>
        <taxon>Eukaryota</taxon>
        <taxon>Metazoa</taxon>
        <taxon>Spiralia</taxon>
        <taxon>Lophotrochozoa</taxon>
        <taxon>Annelida</taxon>
        <taxon>Polychaeta</taxon>
        <taxon>Polychaeta incertae sedis</taxon>
        <taxon>Dinophilidae</taxon>
        <taxon>Dimorphilus</taxon>
    </lineage>
</organism>
<keyword evidence="8" id="KW-0539">Nucleus</keyword>
<keyword evidence="13" id="KW-1185">Reference proteome</keyword>
<keyword evidence="5" id="KW-0862">Zinc</keyword>
<dbReference type="PANTHER" id="PTHR14196:SF0">
    <property type="entry name" value="PROTEIN BOWEL"/>
    <property type="match status" value="1"/>
</dbReference>
<comment type="subcellular location">
    <subcellularLocation>
        <location evidence="1">Nucleus</location>
    </subcellularLocation>
</comment>
<dbReference type="PROSITE" id="PS50157">
    <property type="entry name" value="ZINC_FINGER_C2H2_2"/>
    <property type="match status" value="2"/>
</dbReference>
<evidence type="ECO:0000256" key="7">
    <source>
        <dbReference type="ARBA" id="ARBA00023163"/>
    </source>
</evidence>
<dbReference type="SUPFAM" id="SSF57667">
    <property type="entry name" value="beta-beta-alpha zinc fingers"/>
    <property type="match status" value="1"/>
</dbReference>
<dbReference type="PANTHER" id="PTHR14196">
    <property type="entry name" value="ODD-SKIPPED - RELATED"/>
    <property type="match status" value="1"/>
</dbReference>
<evidence type="ECO:0000256" key="1">
    <source>
        <dbReference type="ARBA" id="ARBA00004123"/>
    </source>
</evidence>
<keyword evidence="3" id="KW-0677">Repeat</keyword>
<evidence type="ECO:0000313" key="12">
    <source>
        <dbReference type="EMBL" id="CAD5123488.1"/>
    </source>
</evidence>
<dbReference type="FunFam" id="3.30.160.60:FF:000090">
    <property type="entry name" value="Odd-skipped-related transciption factor 2"/>
    <property type="match status" value="1"/>
</dbReference>
<gene>
    <name evidence="12" type="ORF">DGYR_LOCUS11167</name>
</gene>